<organism evidence="2 3">
    <name type="scientific">Blastococcus saxobsidens</name>
    <dbReference type="NCBI Taxonomy" id="138336"/>
    <lineage>
        <taxon>Bacteria</taxon>
        <taxon>Bacillati</taxon>
        <taxon>Actinomycetota</taxon>
        <taxon>Actinomycetes</taxon>
        <taxon>Geodermatophilales</taxon>
        <taxon>Geodermatophilaceae</taxon>
        <taxon>Blastococcus</taxon>
    </lineage>
</organism>
<sequence length="117" mass="11930">MQAARLRGVLPRLAFGLALLVSLVVLFLPGSGVPTAPPGTDKVVHLLLFAVLAVTGRWAGVSQVPLAVGLVGYAALSEVLQGTAPLARSASVADLAADVAGVALGLLVWVRSTRRAR</sequence>
<protein>
    <recommendedName>
        <fullName evidence="4">VanZ family protein</fullName>
    </recommendedName>
</protein>
<gene>
    <name evidence="2" type="ORF">BKA19_2352</name>
</gene>
<dbReference type="RefSeq" id="WP_104530442.1">
    <property type="nucleotide sequence ID" value="NZ_POQT01000055.1"/>
</dbReference>
<keyword evidence="1" id="KW-0472">Membrane</keyword>
<accession>A0A4Q7Y7V1</accession>
<dbReference type="OrthoDB" id="5194541at2"/>
<dbReference type="Proteomes" id="UP000292507">
    <property type="component" value="Unassembled WGS sequence"/>
</dbReference>
<keyword evidence="1" id="KW-1133">Transmembrane helix</keyword>
<comment type="caution">
    <text evidence="2">The sequence shown here is derived from an EMBL/GenBank/DDBJ whole genome shotgun (WGS) entry which is preliminary data.</text>
</comment>
<dbReference type="EMBL" id="SHKV01000001">
    <property type="protein sequence ID" value="RZU32654.1"/>
    <property type="molecule type" value="Genomic_DNA"/>
</dbReference>
<feature type="transmembrane region" description="Helical" evidence="1">
    <location>
        <begin position="90"/>
        <end position="110"/>
    </location>
</feature>
<name>A0A4Q7Y7V1_9ACTN</name>
<evidence type="ECO:0000256" key="1">
    <source>
        <dbReference type="SAM" id="Phobius"/>
    </source>
</evidence>
<keyword evidence="1" id="KW-0812">Transmembrane</keyword>
<evidence type="ECO:0000313" key="3">
    <source>
        <dbReference type="Proteomes" id="UP000292507"/>
    </source>
</evidence>
<evidence type="ECO:0008006" key="4">
    <source>
        <dbReference type="Google" id="ProtNLM"/>
    </source>
</evidence>
<dbReference type="AlphaFoldDB" id="A0A4Q7Y7V1"/>
<keyword evidence="3" id="KW-1185">Reference proteome</keyword>
<reference evidence="2 3" key="1">
    <citation type="submission" date="2019-02" db="EMBL/GenBank/DDBJ databases">
        <title>Sequencing the genomes of 1000 actinobacteria strains.</title>
        <authorList>
            <person name="Klenk H.-P."/>
        </authorList>
    </citation>
    <scope>NUCLEOTIDE SEQUENCE [LARGE SCALE GENOMIC DNA]</scope>
    <source>
        <strain evidence="2 3">DSM 44509</strain>
    </source>
</reference>
<proteinExistence type="predicted"/>
<evidence type="ECO:0000313" key="2">
    <source>
        <dbReference type="EMBL" id="RZU32654.1"/>
    </source>
</evidence>